<evidence type="ECO:0000256" key="3">
    <source>
        <dbReference type="ARBA" id="ARBA00022777"/>
    </source>
</evidence>
<keyword evidence="8" id="KW-1185">Reference proteome</keyword>
<dbReference type="InterPro" id="IPR016187">
    <property type="entry name" value="CTDL_fold"/>
</dbReference>
<dbReference type="PROSITE" id="PS00107">
    <property type="entry name" value="PROTEIN_KINASE_ATP"/>
    <property type="match status" value="1"/>
</dbReference>
<comment type="caution">
    <text evidence="7">The sequence shown here is derived from an EMBL/GenBank/DDBJ whole genome shotgun (WGS) entry which is preliminary data.</text>
</comment>
<evidence type="ECO:0000256" key="5">
    <source>
        <dbReference type="PROSITE-ProRule" id="PRU10141"/>
    </source>
</evidence>
<evidence type="ECO:0000313" key="8">
    <source>
        <dbReference type="Proteomes" id="UP000253426"/>
    </source>
</evidence>
<dbReference type="PANTHER" id="PTHR43289:SF6">
    <property type="entry name" value="SERINE_THREONINE-PROTEIN KINASE NEKL-3"/>
    <property type="match status" value="1"/>
</dbReference>
<organism evidence="7 8">
    <name type="scientific">Roseimicrobium gellanilyticum</name>
    <dbReference type="NCBI Taxonomy" id="748857"/>
    <lineage>
        <taxon>Bacteria</taxon>
        <taxon>Pseudomonadati</taxon>
        <taxon>Verrucomicrobiota</taxon>
        <taxon>Verrucomicrobiia</taxon>
        <taxon>Verrucomicrobiales</taxon>
        <taxon>Verrucomicrobiaceae</taxon>
        <taxon>Roseimicrobium</taxon>
    </lineage>
</organism>
<dbReference type="Gene3D" id="1.10.510.10">
    <property type="entry name" value="Transferase(Phosphotransferase) domain 1"/>
    <property type="match status" value="1"/>
</dbReference>
<keyword evidence="1" id="KW-0808">Transferase</keyword>
<protein>
    <submittedName>
        <fullName evidence="7">Serine/threonine protein kinase</fullName>
    </submittedName>
</protein>
<dbReference type="Pfam" id="PF00069">
    <property type="entry name" value="Pkinase"/>
    <property type="match status" value="1"/>
</dbReference>
<dbReference type="Pfam" id="PF03781">
    <property type="entry name" value="FGE-sulfatase"/>
    <property type="match status" value="1"/>
</dbReference>
<gene>
    <name evidence="7" type="ORF">DES53_1121</name>
</gene>
<dbReference type="InterPro" id="IPR005532">
    <property type="entry name" value="SUMF_dom"/>
</dbReference>
<keyword evidence="4 5" id="KW-0067">ATP-binding</keyword>
<keyword evidence="3 7" id="KW-0418">Kinase</keyword>
<dbReference type="SUPFAM" id="SSF56112">
    <property type="entry name" value="Protein kinase-like (PK-like)"/>
    <property type="match status" value="1"/>
</dbReference>
<dbReference type="InterPro" id="IPR042095">
    <property type="entry name" value="SUMF_sf"/>
</dbReference>
<dbReference type="Gene3D" id="3.90.1580.10">
    <property type="entry name" value="paralog of FGE (formylglycine-generating enzyme)"/>
    <property type="match status" value="1"/>
</dbReference>
<evidence type="ECO:0000256" key="2">
    <source>
        <dbReference type="ARBA" id="ARBA00022741"/>
    </source>
</evidence>
<dbReference type="SUPFAM" id="SSF56436">
    <property type="entry name" value="C-type lectin-like"/>
    <property type="match status" value="1"/>
</dbReference>
<dbReference type="Proteomes" id="UP000253426">
    <property type="component" value="Unassembled WGS sequence"/>
</dbReference>
<dbReference type="EMBL" id="QNRR01000012">
    <property type="protein sequence ID" value="RBP38003.1"/>
    <property type="molecule type" value="Genomic_DNA"/>
</dbReference>
<dbReference type="InterPro" id="IPR017441">
    <property type="entry name" value="Protein_kinase_ATP_BS"/>
</dbReference>
<sequence length="845" mass="94717">MNPPTSSDRTRPRIHDHETLRLIGRGAYGEVWLARSVTGALRAVKVVWRADYDYPEAFEREFEALKRYEPVSRRHPGLVPVLQVGRNDEEGFYYYIMELADDVDTGRDIDAEKYKPLTLMGRMRKQGRLRAEECIRHGINVAEALHFMHENGLIHRDVKPSNLVFIDGTCRLADIGLVALLGQRSFVGTEGFVAPEGPGTPQSDIFSLGMVLYEASTGKDRLDFPDLPSAAESGEGIQLWRRLHSAICRACAPKAQERFENAQQMAMALRGDALPMRASTRRKVMMALVIASAAVLGAIFWNSQKEQVQAALHRTEPTLVIRTEPPHAEVYSNGLKLGTTPLPLDPAEGVPAIYQIRLAGFRIHEIEHIADKKRPATYEVKLEPSKLPQPGERWINSLQMTFVPKQGGHTSERPVEMKYFDAFLKDTGRPFEGRVVRYQIRGTKDPAYIVVVPSGDAEAFRYWLADRDRDGGFMTNEHHYELETLPYMEAETSDDTALDDRAADERAESGDWQAFFLRVARQGYGSVIVRTDPEGVKVFQGGELLGITPLEIPRAKTGEVEFELRQEGYTDLVLDGEVTENEMLELYADMVQRRTVAFGREWRNSMGVKFVPVGEVLMASTETRRRDFAEYAKATNARRPQNYPGQIQQKSAQFPVVGVDRDEARAFCAWLTKKERDMKLIQSTDTYRLPTDEEWSRAVGLPLERGKDPAERNGRIRGVYPWGYEWPPPRGTDNFADSAGARMGGLTTVIPGFDDRFPALAAVTALPASSKGLIGLGGNVSEWIDTNFESNPVNKDMPAATVRGGSWRSSNPDELLSSARLSLPPNTRRDNIGFRIVLSRSEGGK</sequence>
<dbReference type="SMART" id="SM00220">
    <property type="entry name" value="S_TKc"/>
    <property type="match status" value="1"/>
</dbReference>
<keyword evidence="7" id="KW-0723">Serine/threonine-protein kinase</keyword>
<dbReference type="Pfam" id="PF08308">
    <property type="entry name" value="PEGA"/>
    <property type="match status" value="1"/>
</dbReference>
<accession>A0A366H9A5</accession>
<evidence type="ECO:0000256" key="1">
    <source>
        <dbReference type="ARBA" id="ARBA00022679"/>
    </source>
</evidence>
<dbReference type="CDD" id="cd14014">
    <property type="entry name" value="STKc_PknB_like"/>
    <property type="match status" value="1"/>
</dbReference>
<dbReference type="InterPro" id="IPR013229">
    <property type="entry name" value="PEGA"/>
</dbReference>
<dbReference type="InterPro" id="IPR000719">
    <property type="entry name" value="Prot_kinase_dom"/>
</dbReference>
<dbReference type="InterPro" id="IPR011009">
    <property type="entry name" value="Kinase-like_dom_sf"/>
</dbReference>
<dbReference type="AlphaFoldDB" id="A0A366H9A5"/>
<dbReference type="OrthoDB" id="174270at2"/>
<dbReference type="PROSITE" id="PS50011">
    <property type="entry name" value="PROTEIN_KINASE_DOM"/>
    <property type="match status" value="1"/>
</dbReference>
<name>A0A366H9A5_9BACT</name>
<evidence type="ECO:0000256" key="4">
    <source>
        <dbReference type="ARBA" id="ARBA00022840"/>
    </source>
</evidence>
<dbReference type="GO" id="GO:0005524">
    <property type="term" value="F:ATP binding"/>
    <property type="evidence" value="ECO:0007669"/>
    <property type="project" value="UniProtKB-UniRule"/>
</dbReference>
<evidence type="ECO:0000259" key="6">
    <source>
        <dbReference type="PROSITE" id="PS50011"/>
    </source>
</evidence>
<proteinExistence type="predicted"/>
<reference evidence="7 8" key="1">
    <citation type="submission" date="2018-06" db="EMBL/GenBank/DDBJ databases">
        <title>Genomic Encyclopedia of Type Strains, Phase IV (KMG-IV): sequencing the most valuable type-strain genomes for metagenomic binning, comparative biology and taxonomic classification.</title>
        <authorList>
            <person name="Goeker M."/>
        </authorList>
    </citation>
    <scope>NUCLEOTIDE SEQUENCE [LARGE SCALE GENOMIC DNA]</scope>
    <source>
        <strain evidence="7 8">DSM 25532</strain>
    </source>
</reference>
<evidence type="ECO:0000313" key="7">
    <source>
        <dbReference type="EMBL" id="RBP38003.1"/>
    </source>
</evidence>
<feature type="binding site" evidence="5">
    <location>
        <position position="45"/>
    </location>
    <ligand>
        <name>ATP</name>
        <dbReference type="ChEBI" id="CHEBI:30616"/>
    </ligand>
</feature>
<feature type="domain" description="Protein kinase" evidence="6">
    <location>
        <begin position="17"/>
        <end position="296"/>
    </location>
</feature>
<dbReference type="RefSeq" id="WP_113961141.1">
    <property type="nucleotide sequence ID" value="NZ_QNRR01000012.1"/>
</dbReference>
<dbReference type="InterPro" id="IPR008271">
    <property type="entry name" value="Ser/Thr_kinase_AS"/>
</dbReference>
<dbReference type="PANTHER" id="PTHR43289">
    <property type="entry name" value="MITOGEN-ACTIVATED PROTEIN KINASE KINASE KINASE 20-RELATED"/>
    <property type="match status" value="1"/>
</dbReference>
<keyword evidence="2 5" id="KW-0547">Nucleotide-binding</keyword>
<dbReference type="PROSITE" id="PS00108">
    <property type="entry name" value="PROTEIN_KINASE_ST"/>
    <property type="match status" value="1"/>
</dbReference>
<dbReference type="GO" id="GO:0004674">
    <property type="term" value="F:protein serine/threonine kinase activity"/>
    <property type="evidence" value="ECO:0007669"/>
    <property type="project" value="UniProtKB-KW"/>
</dbReference>